<keyword evidence="2" id="KW-0732">Signal</keyword>
<evidence type="ECO:0000256" key="1">
    <source>
        <dbReference type="SAM" id="Phobius"/>
    </source>
</evidence>
<name>A0A1F7TKL1_9BACT</name>
<dbReference type="AlphaFoldDB" id="A0A1F7TKL1"/>
<evidence type="ECO:0000256" key="2">
    <source>
        <dbReference type="SAM" id="SignalP"/>
    </source>
</evidence>
<keyword evidence="1" id="KW-0472">Membrane</keyword>
<organism evidence="3 4">
    <name type="scientific">Candidatus Uhrbacteria bacterium RIFCSPHIGHO2_01_FULL_63_20</name>
    <dbReference type="NCBI Taxonomy" id="1802385"/>
    <lineage>
        <taxon>Bacteria</taxon>
        <taxon>Candidatus Uhriibacteriota</taxon>
    </lineage>
</organism>
<evidence type="ECO:0000313" key="3">
    <source>
        <dbReference type="EMBL" id="OGL66553.1"/>
    </source>
</evidence>
<gene>
    <name evidence="3" type="ORF">A2856_02595</name>
</gene>
<dbReference type="Proteomes" id="UP000177885">
    <property type="component" value="Unassembled WGS sequence"/>
</dbReference>
<proteinExistence type="predicted"/>
<keyword evidence="1" id="KW-1133">Transmembrane helix</keyword>
<keyword evidence="1" id="KW-0812">Transmembrane</keyword>
<feature type="signal peptide" evidence="2">
    <location>
        <begin position="1"/>
        <end position="24"/>
    </location>
</feature>
<sequence>MNRRLTILTIAAAALCGLFAFAQASSQLSMMPEMDLGCLSTCLDQATPDTVVPILTVLMAVVVAAAGQAFVSPALASRFETSAVASADNRIRRYLSQRRE</sequence>
<evidence type="ECO:0000313" key="4">
    <source>
        <dbReference type="Proteomes" id="UP000177885"/>
    </source>
</evidence>
<protein>
    <submittedName>
        <fullName evidence="3">Uncharacterized protein</fullName>
    </submittedName>
</protein>
<feature type="chain" id="PRO_5009532826" evidence="2">
    <location>
        <begin position="25"/>
        <end position="100"/>
    </location>
</feature>
<comment type="caution">
    <text evidence="3">The sequence shown here is derived from an EMBL/GenBank/DDBJ whole genome shotgun (WGS) entry which is preliminary data.</text>
</comment>
<feature type="transmembrane region" description="Helical" evidence="1">
    <location>
        <begin position="50"/>
        <end position="71"/>
    </location>
</feature>
<reference evidence="3 4" key="1">
    <citation type="journal article" date="2016" name="Nat. Commun.">
        <title>Thousands of microbial genomes shed light on interconnected biogeochemical processes in an aquifer system.</title>
        <authorList>
            <person name="Anantharaman K."/>
            <person name="Brown C.T."/>
            <person name="Hug L.A."/>
            <person name="Sharon I."/>
            <person name="Castelle C.J."/>
            <person name="Probst A.J."/>
            <person name="Thomas B.C."/>
            <person name="Singh A."/>
            <person name="Wilkins M.J."/>
            <person name="Karaoz U."/>
            <person name="Brodie E.L."/>
            <person name="Williams K.H."/>
            <person name="Hubbard S.S."/>
            <person name="Banfield J.F."/>
        </authorList>
    </citation>
    <scope>NUCLEOTIDE SEQUENCE [LARGE SCALE GENOMIC DNA]</scope>
</reference>
<dbReference type="EMBL" id="MGDT01000007">
    <property type="protein sequence ID" value="OGL66553.1"/>
    <property type="molecule type" value="Genomic_DNA"/>
</dbReference>
<dbReference type="STRING" id="1802385.A2856_02595"/>
<accession>A0A1F7TKL1</accession>